<evidence type="ECO:0000256" key="3">
    <source>
        <dbReference type="ARBA" id="ARBA00004370"/>
    </source>
</evidence>
<keyword evidence="9 10" id="KW-0472">Membrane</keyword>
<keyword evidence="8" id="KW-0408">Iron</keyword>
<dbReference type="InterPro" id="IPR000701">
    <property type="entry name" value="SuccDH_FuR_B_TM-su"/>
</dbReference>
<keyword evidence="7 10" id="KW-1133">Transmembrane helix</keyword>
<keyword evidence="5 10" id="KW-0812">Transmembrane</keyword>
<keyword evidence="12" id="KW-1185">Reference proteome</keyword>
<sequence>MRYLTDRKRAVGNGASRTGTFDHIFMTSTSYGLLVLVPCLVWVLGNALFLPFDQARAYVGRPFPLIVLGLTLVVGLRHFAVGAQMMLEDYLQGFAREITVLIARGLSWLLIATGLLALVRLALGQPS</sequence>
<evidence type="ECO:0000256" key="5">
    <source>
        <dbReference type="ARBA" id="ARBA00022692"/>
    </source>
</evidence>
<evidence type="ECO:0000256" key="10">
    <source>
        <dbReference type="SAM" id="Phobius"/>
    </source>
</evidence>
<dbReference type="KEGG" id="kvl:KVU_2461"/>
<keyword evidence="6" id="KW-0479">Metal-binding</keyword>
<dbReference type="Proteomes" id="UP000000692">
    <property type="component" value="Chromosome"/>
</dbReference>
<dbReference type="PATRIC" id="fig|759362.5.peg.2560"/>
<evidence type="ECO:0000256" key="6">
    <source>
        <dbReference type="ARBA" id="ARBA00022723"/>
    </source>
</evidence>
<comment type="cofactor">
    <cofactor evidence="1">
        <name>heme</name>
        <dbReference type="ChEBI" id="CHEBI:30413"/>
    </cofactor>
</comment>
<organism evidence="11 12">
    <name type="scientific">Ketogulonicigenium vulgare (strain WSH-001)</name>
    <dbReference type="NCBI Taxonomy" id="759362"/>
    <lineage>
        <taxon>Bacteria</taxon>
        <taxon>Pseudomonadati</taxon>
        <taxon>Pseudomonadota</taxon>
        <taxon>Alphaproteobacteria</taxon>
        <taxon>Rhodobacterales</taxon>
        <taxon>Roseobacteraceae</taxon>
        <taxon>Ketogulonicigenium</taxon>
    </lineage>
</organism>
<feature type="transmembrane region" description="Helical" evidence="10">
    <location>
        <begin position="31"/>
        <end position="50"/>
    </location>
</feature>
<evidence type="ECO:0000256" key="8">
    <source>
        <dbReference type="ARBA" id="ARBA00023004"/>
    </source>
</evidence>
<dbReference type="Pfam" id="PF01127">
    <property type="entry name" value="Sdh_cyt"/>
    <property type="match status" value="1"/>
</dbReference>
<evidence type="ECO:0000256" key="4">
    <source>
        <dbReference type="ARBA" id="ARBA00022617"/>
    </source>
</evidence>
<evidence type="ECO:0000313" key="11">
    <source>
        <dbReference type="EMBL" id="AEM42300.1"/>
    </source>
</evidence>
<dbReference type="HOGENOM" id="CLU_151315_0_1_5"/>
<dbReference type="AlphaFoldDB" id="F9Y7K4"/>
<evidence type="ECO:0000313" key="12">
    <source>
        <dbReference type="Proteomes" id="UP000000692"/>
    </source>
</evidence>
<accession>F9Y7K4</accession>
<feature type="transmembrane region" description="Helical" evidence="10">
    <location>
        <begin position="101"/>
        <end position="123"/>
    </location>
</feature>
<reference evidence="11 12" key="1">
    <citation type="journal article" date="2011" name="J. Bacteriol.">
        <title>Complete genome sequence of the industrial strain Ketogulonicigenium vulgare WSH-001.</title>
        <authorList>
            <person name="Liu L."/>
            <person name="Li Y."/>
            <person name="Zhang J."/>
            <person name="Zhou Z."/>
            <person name="Liu J."/>
            <person name="Li X."/>
            <person name="Zhou J."/>
            <person name="Du G."/>
            <person name="Wang L."/>
            <person name="Chen J."/>
        </authorList>
    </citation>
    <scope>NUCLEOTIDE SEQUENCE [LARGE SCALE GENOMIC DNA]</scope>
    <source>
        <strain evidence="11 12">WSH-001</strain>
    </source>
</reference>
<evidence type="ECO:0000256" key="1">
    <source>
        <dbReference type="ARBA" id="ARBA00001971"/>
    </source>
</evidence>
<feature type="transmembrane region" description="Helical" evidence="10">
    <location>
        <begin position="62"/>
        <end position="81"/>
    </location>
</feature>
<evidence type="ECO:0000256" key="9">
    <source>
        <dbReference type="ARBA" id="ARBA00023136"/>
    </source>
</evidence>
<dbReference type="Gene3D" id="1.20.1300.10">
    <property type="entry name" value="Fumarate reductase/succinate dehydrogenase, transmembrane subunit"/>
    <property type="match status" value="1"/>
</dbReference>
<protein>
    <submittedName>
        <fullName evidence="11">Succinate dehydrogenase, hydrophobic membrane anchor protein</fullName>
    </submittedName>
</protein>
<evidence type="ECO:0000256" key="7">
    <source>
        <dbReference type="ARBA" id="ARBA00022989"/>
    </source>
</evidence>
<name>F9Y7K4_KETVW</name>
<gene>
    <name evidence="11" type="primary">sdhD</name>
    <name evidence="11" type="ordered locus">KVU_2461</name>
</gene>
<dbReference type="RefSeq" id="WP_013382964.1">
    <property type="nucleotide sequence ID" value="NC_017384.1"/>
</dbReference>
<dbReference type="GO" id="GO:0046872">
    <property type="term" value="F:metal ion binding"/>
    <property type="evidence" value="ECO:0007669"/>
    <property type="project" value="UniProtKB-KW"/>
</dbReference>
<keyword evidence="4" id="KW-0349">Heme</keyword>
<dbReference type="GO" id="GO:0016020">
    <property type="term" value="C:membrane"/>
    <property type="evidence" value="ECO:0007669"/>
    <property type="project" value="UniProtKB-SubCell"/>
</dbReference>
<dbReference type="OrthoDB" id="9809280at2"/>
<dbReference type="InterPro" id="IPR034804">
    <property type="entry name" value="SQR/QFR_C/D"/>
</dbReference>
<comment type="subcellular location">
    <subcellularLocation>
        <location evidence="3">Membrane</location>
    </subcellularLocation>
</comment>
<dbReference type="EMBL" id="CP002018">
    <property type="protein sequence ID" value="AEM42300.1"/>
    <property type="molecule type" value="Genomic_DNA"/>
</dbReference>
<comment type="function">
    <text evidence="2">Membrane-anchoring subunit of succinate dehydrogenase (SDH).</text>
</comment>
<proteinExistence type="predicted"/>
<evidence type="ECO:0000256" key="2">
    <source>
        <dbReference type="ARBA" id="ARBA00004050"/>
    </source>
</evidence>
<dbReference type="SUPFAM" id="SSF81343">
    <property type="entry name" value="Fumarate reductase respiratory complex transmembrane subunits"/>
    <property type="match status" value="1"/>
</dbReference>
<dbReference type="eggNOG" id="COG2142">
    <property type="taxonomic scope" value="Bacteria"/>
</dbReference>